<dbReference type="PRINTS" id="PR00469">
    <property type="entry name" value="PNDRDTASEII"/>
</dbReference>
<dbReference type="SUPFAM" id="SSF51905">
    <property type="entry name" value="FAD/NAD(P)-binding domain"/>
    <property type="match status" value="1"/>
</dbReference>
<proteinExistence type="inferred from homology"/>
<evidence type="ECO:0000256" key="3">
    <source>
        <dbReference type="ARBA" id="ARBA00022630"/>
    </source>
</evidence>
<accession>A0A2P7B4Z2</accession>
<reference evidence="8" key="1">
    <citation type="submission" date="2017-11" db="EMBL/GenBank/DDBJ databases">
        <authorList>
            <person name="Kuznetsova I."/>
            <person name="Sazanova A."/>
            <person name="Chirak E."/>
            <person name="Safronova V."/>
            <person name="Willems A."/>
        </authorList>
    </citation>
    <scope>NUCLEOTIDE SEQUENCE [LARGE SCALE GENOMIC DNA]</scope>
    <source>
        <strain evidence="8">CCBAU 03422</strain>
    </source>
</reference>
<dbReference type="Gene3D" id="3.50.50.100">
    <property type="match status" value="1"/>
</dbReference>
<dbReference type="PANTHER" id="PTHR42913">
    <property type="entry name" value="APOPTOSIS-INDUCING FACTOR 1"/>
    <property type="match status" value="1"/>
</dbReference>
<protein>
    <submittedName>
        <fullName evidence="7">FAD-dependent oxidoreductase</fullName>
    </submittedName>
</protein>
<dbReference type="GO" id="GO:0019646">
    <property type="term" value="P:aerobic electron transport chain"/>
    <property type="evidence" value="ECO:0007669"/>
    <property type="project" value="TreeGrafter"/>
</dbReference>
<sequence length="402" mass="42671">MMQRILIIGAGFAGLWSALAAARRLEIEGSKDGAIEVALIAPEPILTIRPRLYEAAPDDMTASLENLFEETGVRYIQGSVETIRANTDEVDYINASGERLTLSYHRLVMAAGSKLFRPDIPGLRQYAFSVDQRDEAAALDVHLKNLAQQPASLKRDTVIVAGGGFTGLEIATELPGRLKKVLGSDANIRIMIVERADAIGPGLGSGPRPVIDKALSELGIEYRLGSAVAVISADGLKTADGEYIEAGTIIWTAGVRANALTAQISAERDELGRLRVDHDLRVPSAPKIFAAGDAAVAPTDDQGNHTLMSCQHAIPAGKSAGDNAAADLLGQRPTPYSQPHYVTCLDLGSAGAVVTRGRDRKIWLTGAEGKTMKMMINGTLIYPPADRDAAFAAADPQQALSL</sequence>
<comment type="cofactor">
    <cofactor evidence="1">
        <name>FAD</name>
        <dbReference type="ChEBI" id="CHEBI:57692"/>
    </cofactor>
</comment>
<evidence type="ECO:0000313" key="7">
    <source>
        <dbReference type="EMBL" id="PSH61523.1"/>
    </source>
</evidence>
<evidence type="ECO:0000256" key="1">
    <source>
        <dbReference type="ARBA" id="ARBA00001974"/>
    </source>
</evidence>
<dbReference type="InterPro" id="IPR051169">
    <property type="entry name" value="NADH-Q_oxidoreductase"/>
</dbReference>
<comment type="caution">
    <text evidence="7">The sequence shown here is derived from an EMBL/GenBank/DDBJ whole genome shotgun (WGS) entry which is preliminary data.</text>
</comment>
<evidence type="ECO:0000313" key="8">
    <source>
        <dbReference type="Proteomes" id="UP000241764"/>
    </source>
</evidence>
<dbReference type="OrthoDB" id="9781621at2"/>
<dbReference type="AlphaFoldDB" id="A0A2P7B4Z2"/>
<dbReference type="EMBL" id="PGGM01000012">
    <property type="protein sequence ID" value="PSH61523.1"/>
    <property type="molecule type" value="Genomic_DNA"/>
</dbReference>
<evidence type="ECO:0000256" key="4">
    <source>
        <dbReference type="ARBA" id="ARBA00022827"/>
    </source>
</evidence>
<dbReference type="PANTHER" id="PTHR42913:SF3">
    <property type="entry name" value="64 KDA MITOCHONDRIAL NADH DEHYDROGENASE (EUROFUNG)"/>
    <property type="match status" value="1"/>
</dbReference>
<name>A0A2P7B4Z2_9HYPH</name>
<keyword evidence="4" id="KW-0274">FAD</keyword>
<gene>
    <name evidence="7" type="ORF">CU103_22150</name>
</gene>
<keyword evidence="8" id="KW-1185">Reference proteome</keyword>
<evidence type="ECO:0000259" key="6">
    <source>
        <dbReference type="Pfam" id="PF07992"/>
    </source>
</evidence>
<organism evidence="7 8">
    <name type="scientific">Phyllobacterium sophorae</name>
    <dbReference type="NCBI Taxonomy" id="1520277"/>
    <lineage>
        <taxon>Bacteria</taxon>
        <taxon>Pseudomonadati</taxon>
        <taxon>Pseudomonadota</taxon>
        <taxon>Alphaproteobacteria</taxon>
        <taxon>Hyphomicrobiales</taxon>
        <taxon>Phyllobacteriaceae</taxon>
        <taxon>Phyllobacterium</taxon>
    </lineage>
</organism>
<dbReference type="Pfam" id="PF07992">
    <property type="entry name" value="Pyr_redox_2"/>
    <property type="match status" value="1"/>
</dbReference>
<evidence type="ECO:0000256" key="2">
    <source>
        <dbReference type="ARBA" id="ARBA00005272"/>
    </source>
</evidence>
<comment type="similarity">
    <text evidence="2">Belongs to the NADH dehydrogenase family.</text>
</comment>
<dbReference type="InterPro" id="IPR023753">
    <property type="entry name" value="FAD/NAD-binding_dom"/>
</dbReference>
<dbReference type="GO" id="GO:0003955">
    <property type="term" value="F:NAD(P)H dehydrogenase (quinone) activity"/>
    <property type="evidence" value="ECO:0007669"/>
    <property type="project" value="TreeGrafter"/>
</dbReference>
<feature type="domain" description="FAD/NAD(P)-binding" evidence="6">
    <location>
        <begin position="4"/>
        <end position="317"/>
    </location>
</feature>
<dbReference type="Proteomes" id="UP000241764">
    <property type="component" value="Unassembled WGS sequence"/>
</dbReference>
<evidence type="ECO:0000256" key="5">
    <source>
        <dbReference type="ARBA" id="ARBA00023002"/>
    </source>
</evidence>
<keyword evidence="5" id="KW-0560">Oxidoreductase</keyword>
<keyword evidence="3" id="KW-0285">Flavoprotein</keyword>
<dbReference type="PRINTS" id="PR00368">
    <property type="entry name" value="FADPNR"/>
</dbReference>
<dbReference type="InterPro" id="IPR036188">
    <property type="entry name" value="FAD/NAD-bd_sf"/>
</dbReference>